<name>A0AAX3W4S1_MAMLE</name>
<keyword evidence="1" id="KW-1133">Transmembrane helix</keyword>
<sequence length="195" mass="22404">MNLSEINIELFRMFNDLGKEVMFLNPIMIFFAKYMKYFLLFGIIMYWFTRKRENRIMIISSMFAFVVAEVFGAIAGAIHSNNQPFAELSNVNQLIGHAIDNSFPSDHAIEFFSICITFLLFKKNLRYVWLAIAILVSISRVWVGVHYPADILVGAILGIIGAALCYWIIPQLNVIKKLLDIYEQGEDYVLSKVSK</sequence>
<dbReference type="SMART" id="SM00014">
    <property type="entry name" value="acidPPc"/>
    <property type="match status" value="1"/>
</dbReference>
<organism evidence="3 4">
    <name type="scientific">Mammaliicoccus lentus</name>
    <name type="common">Staphylococcus lentus</name>
    <dbReference type="NCBI Taxonomy" id="42858"/>
    <lineage>
        <taxon>Bacteria</taxon>
        <taxon>Bacillati</taxon>
        <taxon>Bacillota</taxon>
        <taxon>Bacilli</taxon>
        <taxon>Bacillales</taxon>
        <taxon>Staphylococcaceae</taxon>
        <taxon>Mammaliicoccus</taxon>
    </lineage>
</organism>
<evidence type="ECO:0000259" key="2">
    <source>
        <dbReference type="SMART" id="SM00014"/>
    </source>
</evidence>
<dbReference type="InterPro" id="IPR036938">
    <property type="entry name" value="PAP2/HPO_sf"/>
</dbReference>
<dbReference type="RefSeq" id="WP_064211247.1">
    <property type="nucleotide sequence ID" value="NZ_CABIVY010000012.1"/>
</dbReference>
<reference evidence="3" key="1">
    <citation type="journal article" date="2023" name="Antibiotics">
        <title>Prevalence and Molecular Characterization of Methicillin-Resistant Staphylococci (MRS) and Mammaliicocci (MRM) in Dromedary Camels from Algeria: First Detection of SCCmec-mecC Hybrid in Methicillin-Resistant Mammaliicoccus lentus.</title>
        <authorList>
            <person name="Belhout C."/>
            <person name="Boyen F."/>
            <person name="Vereecke N."/>
            <person name="Theuns S."/>
            <person name="Taibi N."/>
            <person name="Stegger M."/>
            <person name="de la Fe-Rodriguez P.Y."/>
            <person name="Bouayad L."/>
            <person name="Elgroud R."/>
            <person name="Butaye P."/>
        </authorList>
    </citation>
    <scope>NUCLEOTIDE SEQUENCE</scope>
    <source>
        <strain evidence="3">7048</strain>
    </source>
</reference>
<dbReference type="GO" id="GO:0005886">
    <property type="term" value="C:plasma membrane"/>
    <property type="evidence" value="ECO:0007669"/>
    <property type="project" value="InterPro"/>
</dbReference>
<dbReference type="Pfam" id="PF01569">
    <property type="entry name" value="PAP2"/>
    <property type="match status" value="1"/>
</dbReference>
<feature type="transmembrane region" description="Helical" evidence="1">
    <location>
        <begin position="27"/>
        <end position="49"/>
    </location>
</feature>
<dbReference type="SUPFAM" id="SSF48317">
    <property type="entry name" value="Acid phosphatase/Vanadium-dependent haloperoxidase"/>
    <property type="match status" value="1"/>
</dbReference>
<keyword evidence="1" id="KW-0812">Transmembrane</keyword>
<feature type="domain" description="Phosphatidic acid phosphatase type 2/haloperoxidase" evidence="2">
    <location>
        <begin position="58"/>
        <end position="166"/>
    </location>
</feature>
<dbReference type="GeneID" id="99677793"/>
<feature type="transmembrane region" description="Helical" evidence="1">
    <location>
        <begin position="128"/>
        <end position="145"/>
    </location>
</feature>
<accession>A0AAX3W4S1</accession>
<evidence type="ECO:0000313" key="3">
    <source>
        <dbReference type="EMBL" id="WHI60372.1"/>
    </source>
</evidence>
<gene>
    <name evidence="3" type="ORF">PYH69_01735</name>
</gene>
<evidence type="ECO:0000313" key="4">
    <source>
        <dbReference type="Proteomes" id="UP001223261"/>
    </source>
</evidence>
<dbReference type="GO" id="GO:0050380">
    <property type="term" value="F:undecaprenyl-diphosphatase activity"/>
    <property type="evidence" value="ECO:0007669"/>
    <property type="project" value="InterPro"/>
</dbReference>
<proteinExistence type="predicted"/>
<dbReference type="InterPro" id="IPR000326">
    <property type="entry name" value="PAP2/HPO"/>
</dbReference>
<dbReference type="CDD" id="cd03385">
    <property type="entry name" value="PAP2_BcrC_like"/>
    <property type="match status" value="1"/>
</dbReference>
<protein>
    <submittedName>
        <fullName evidence="3">Undecaprenyl-diphosphatase</fullName>
    </submittedName>
</protein>
<keyword evidence="1" id="KW-0472">Membrane</keyword>
<dbReference type="EMBL" id="CP118848">
    <property type="protein sequence ID" value="WHI60372.1"/>
    <property type="molecule type" value="Genomic_DNA"/>
</dbReference>
<feature type="transmembrane region" description="Helical" evidence="1">
    <location>
        <begin position="151"/>
        <end position="169"/>
    </location>
</feature>
<dbReference type="PANTHER" id="PTHR14969">
    <property type="entry name" value="SPHINGOSINE-1-PHOSPHATE PHOSPHOHYDROLASE"/>
    <property type="match status" value="1"/>
</dbReference>
<dbReference type="AlphaFoldDB" id="A0AAX3W4S1"/>
<dbReference type="InterPro" id="IPR033879">
    <property type="entry name" value="UPP_Pase"/>
</dbReference>
<dbReference type="Gene3D" id="1.20.144.10">
    <property type="entry name" value="Phosphatidic acid phosphatase type 2/haloperoxidase"/>
    <property type="match status" value="1"/>
</dbReference>
<evidence type="ECO:0000256" key="1">
    <source>
        <dbReference type="SAM" id="Phobius"/>
    </source>
</evidence>
<dbReference type="Proteomes" id="UP001223261">
    <property type="component" value="Chromosome"/>
</dbReference>
<dbReference type="PANTHER" id="PTHR14969:SF58">
    <property type="entry name" value="UNDECAPRENYL-DIPHOSPHATASE BCRC"/>
    <property type="match status" value="1"/>
</dbReference>
<feature type="transmembrane region" description="Helical" evidence="1">
    <location>
        <begin position="56"/>
        <end position="78"/>
    </location>
</feature>